<feature type="domain" description="VOC" evidence="1">
    <location>
        <begin position="4"/>
        <end position="116"/>
    </location>
</feature>
<proteinExistence type="predicted"/>
<evidence type="ECO:0000313" key="2">
    <source>
        <dbReference type="EMBL" id="WYY06689.1"/>
    </source>
</evidence>
<dbReference type="PROSITE" id="PS51819">
    <property type="entry name" value="VOC"/>
    <property type="match status" value="1"/>
</dbReference>
<dbReference type="Pfam" id="PF18029">
    <property type="entry name" value="Glyoxalase_6"/>
    <property type="match status" value="1"/>
</dbReference>
<dbReference type="CDD" id="cd06587">
    <property type="entry name" value="VOC"/>
    <property type="match status" value="1"/>
</dbReference>
<name>A0ABZ2U216_9ACTN</name>
<dbReference type="EMBL" id="CP136137">
    <property type="protein sequence ID" value="WYY06689.1"/>
    <property type="molecule type" value="Genomic_DNA"/>
</dbReference>
<dbReference type="RefSeq" id="WP_066172288.1">
    <property type="nucleotide sequence ID" value="NZ_CP136137.1"/>
</dbReference>
<organism evidence="2 3">
    <name type="scientific">Gordonia hydrophobica</name>
    <dbReference type="NCBI Taxonomy" id="40516"/>
    <lineage>
        <taxon>Bacteria</taxon>
        <taxon>Bacillati</taxon>
        <taxon>Actinomycetota</taxon>
        <taxon>Actinomycetes</taxon>
        <taxon>Mycobacteriales</taxon>
        <taxon>Gordoniaceae</taxon>
        <taxon>Gordonia</taxon>
    </lineage>
</organism>
<dbReference type="InterPro" id="IPR037523">
    <property type="entry name" value="VOC_core"/>
</dbReference>
<evidence type="ECO:0000313" key="3">
    <source>
        <dbReference type="Proteomes" id="UP001479933"/>
    </source>
</evidence>
<dbReference type="Proteomes" id="UP001479933">
    <property type="component" value="Chromosome"/>
</dbReference>
<dbReference type="SUPFAM" id="SSF54593">
    <property type="entry name" value="Glyoxalase/Bleomycin resistance protein/Dihydroxybiphenyl dioxygenase"/>
    <property type="match status" value="1"/>
</dbReference>
<dbReference type="InterPro" id="IPR029068">
    <property type="entry name" value="Glyas_Bleomycin-R_OHBP_Dase"/>
</dbReference>
<reference evidence="2 3" key="1">
    <citation type="journal article" date="2023" name="Virus Evol.">
        <title>Computational host range prediction-The good, the bad, and the ugly.</title>
        <authorList>
            <person name="Howell A.A."/>
            <person name="Versoza C.J."/>
            <person name="Pfeifer S.P."/>
        </authorList>
    </citation>
    <scope>NUCLEOTIDE SEQUENCE [LARGE SCALE GENOMIC DNA]</scope>
    <source>
        <strain evidence="2 3">1610/1b</strain>
    </source>
</reference>
<evidence type="ECO:0000259" key="1">
    <source>
        <dbReference type="PROSITE" id="PS51819"/>
    </source>
</evidence>
<accession>A0ABZ2U216</accession>
<keyword evidence="3" id="KW-1185">Reference proteome</keyword>
<dbReference type="Gene3D" id="3.10.180.10">
    <property type="entry name" value="2,3-Dihydroxybiphenyl 1,2-Dioxygenase, domain 1"/>
    <property type="match status" value="1"/>
</dbReference>
<dbReference type="InterPro" id="IPR041581">
    <property type="entry name" value="Glyoxalase_6"/>
</dbReference>
<sequence length="116" mass="12419">MTLSIGMITTDTLDARRLGTWWADALGGTVVEENDGWFVVVALGEGRPLLAFQKVDDPTSGKNRLHLDLQADDRTAAVADLVAAGATVIEERSMGDGFVWTTLADPDGNEFCVATH</sequence>
<dbReference type="PANTHER" id="PTHR35908">
    <property type="entry name" value="HYPOTHETICAL FUSION PROTEIN"/>
    <property type="match status" value="1"/>
</dbReference>
<gene>
    <name evidence="2" type="ORF">RVF87_16750</name>
</gene>
<protein>
    <submittedName>
        <fullName evidence="2">VOC family protein</fullName>
    </submittedName>
</protein>
<dbReference type="PANTHER" id="PTHR35908:SF1">
    <property type="entry name" value="CONSERVED PROTEIN"/>
    <property type="match status" value="1"/>
</dbReference>